<evidence type="ECO:0000259" key="8">
    <source>
        <dbReference type="Pfam" id="PF15298"/>
    </source>
</evidence>
<dbReference type="GeneID" id="117350308"/>
<evidence type="ECO:0000256" key="6">
    <source>
        <dbReference type="SAM" id="MobiDB-lite"/>
    </source>
</evidence>
<evidence type="ECO:0000313" key="9">
    <source>
        <dbReference type="Proteomes" id="UP000515159"/>
    </source>
</evidence>
<dbReference type="GO" id="GO:0016020">
    <property type="term" value="C:membrane"/>
    <property type="evidence" value="ECO:0007669"/>
    <property type="project" value="UniProtKB-SubCell"/>
</dbReference>
<keyword evidence="2 7" id="KW-0812">Transmembrane</keyword>
<feature type="compositionally biased region" description="Polar residues" evidence="6">
    <location>
        <begin position="284"/>
        <end position="298"/>
    </location>
</feature>
<dbReference type="PANTHER" id="PTHR32023:SF2">
    <property type="entry name" value="PILR ALPHA-ASSOCIATED NEURAL PROTEIN"/>
    <property type="match status" value="1"/>
</dbReference>
<feature type="domain" description="AJAP1/PANP C-terminal" evidence="8">
    <location>
        <begin position="204"/>
        <end position="257"/>
    </location>
</feature>
<keyword evidence="5 7" id="KW-0472">Membrane</keyword>
<keyword evidence="3" id="KW-0732">Signal</keyword>
<dbReference type="CTD" id="196500"/>
<dbReference type="InterPro" id="IPR039628">
    <property type="entry name" value="PIANP"/>
</dbReference>
<dbReference type="AlphaFoldDB" id="A0A6P8NVM3"/>
<dbReference type="InterPro" id="IPR029198">
    <property type="entry name" value="AJAP1_PANP_C"/>
</dbReference>
<dbReference type="KEGG" id="gsh:117350308"/>
<protein>
    <submittedName>
        <fullName evidence="10">PILR alpha-associated neural protein</fullName>
    </submittedName>
</protein>
<dbReference type="RefSeq" id="XP_033780442.1">
    <property type="nucleotide sequence ID" value="XM_033924551.1"/>
</dbReference>
<dbReference type="Pfam" id="PF15298">
    <property type="entry name" value="AJAP1_PANP_C"/>
    <property type="match status" value="1"/>
</dbReference>
<feature type="compositionally biased region" description="Low complexity" evidence="6">
    <location>
        <begin position="237"/>
        <end position="267"/>
    </location>
</feature>
<reference evidence="10" key="1">
    <citation type="submission" date="2025-08" db="UniProtKB">
        <authorList>
            <consortium name="RefSeq"/>
        </authorList>
    </citation>
    <scope>IDENTIFICATION</scope>
</reference>
<evidence type="ECO:0000256" key="5">
    <source>
        <dbReference type="ARBA" id="ARBA00023136"/>
    </source>
</evidence>
<dbReference type="FunCoup" id="A0A6P8NVM3">
    <property type="interactions" value="229"/>
</dbReference>
<evidence type="ECO:0000256" key="7">
    <source>
        <dbReference type="SAM" id="Phobius"/>
    </source>
</evidence>
<feature type="region of interest" description="Disordered" evidence="6">
    <location>
        <begin position="151"/>
        <end position="193"/>
    </location>
</feature>
<evidence type="ECO:0000256" key="3">
    <source>
        <dbReference type="ARBA" id="ARBA00022729"/>
    </source>
</evidence>
<comment type="subcellular location">
    <subcellularLocation>
        <location evidence="1">Membrane</location>
        <topology evidence="1">Single-pass type I membrane protein</topology>
    </subcellularLocation>
</comment>
<dbReference type="PANTHER" id="PTHR32023">
    <property type="entry name" value="PILR ALPHA-ASSOCIATED NEURAL PROTEIN"/>
    <property type="match status" value="1"/>
</dbReference>
<evidence type="ECO:0000256" key="2">
    <source>
        <dbReference type="ARBA" id="ARBA00022692"/>
    </source>
</evidence>
<evidence type="ECO:0000313" key="10">
    <source>
        <dbReference type="RefSeq" id="XP_033780442.1"/>
    </source>
</evidence>
<keyword evidence="4 7" id="KW-1133">Transmembrane helix</keyword>
<evidence type="ECO:0000256" key="4">
    <source>
        <dbReference type="ARBA" id="ARBA00022989"/>
    </source>
</evidence>
<accession>A0A6P8NVM3</accession>
<keyword evidence="9" id="KW-1185">Reference proteome</keyword>
<gene>
    <name evidence="10" type="primary">PIANP</name>
</gene>
<proteinExistence type="predicted"/>
<dbReference type="InParanoid" id="A0A6P8NVM3"/>
<feature type="region of interest" description="Disordered" evidence="6">
    <location>
        <begin position="60"/>
        <end position="88"/>
    </location>
</feature>
<sequence>MSVLPRRVTALYCQTWTLLGPFQMWILLLSVLCAVDSTLSVPVAGSWEFLQMSNAAAASGRRSADQDQVSELSTGRERHIPHPSSLPHEDILQARKKRQGLQTTLGQHPVTPAGYEGLFSSQYPWAIVWGPTVAFEEDVDPSSADAGPFHPDYRSVPRHGAITPFSDSRPRHRDRDMNLRESPATHQPFLFGPRTEGADPQLYVTISISIVIVLVATGIILKFCWDRNQKRRPHSVQQNSLQQEESQQPLTDLSPGSSFSPYSDSPPWDTPESEGEAAFRGAKNSETVNKSARFQWNR</sequence>
<dbReference type="GO" id="GO:0050776">
    <property type="term" value="P:regulation of immune response"/>
    <property type="evidence" value="ECO:0007669"/>
    <property type="project" value="InterPro"/>
</dbReference>
<dbReference type="Proteomes" id="UP000515159">
    <property type="component" value="Chromosome 16"/>
</dbReference>
<organism evidence="9 10">
    <name type="scientific">Geotrypetes seraphini</name>
    <name type="common">Gaboon caecilian</name>
    <name type="synonym">Caecilia seraphini</name>
    <dbReference type="NCBI Taxonomy" id="260995"/>
    <lineage>
        <taxon>Eukaryota</taxon>
        <taxon>Metazoa</taxon>
        <taxon>Chordata</taxon>
        <taxon>Craniata</taxon>
        <taxon>Vertebrata</taxon>
        <taxon>Euteleostomi</taxon>
        <taxon>Amphibia</taxon>
        <taxon>Gymnophiona</taxon>
        <taxon>Geotrypetes</taxon>
    </lineage>
</organism>
<feature type="transmembrane region" description="Helical" evidence="7">
    <location>
        <begin position="202"/>
        <end position="225"/>
    </location>
</feature>
<dbReference type="OrthoDB" id="9934112at2759"/>
<name>A0A6P8NVM3_GEOSA</name>
<feature type="region of interest" description="Disordered" evidence="6">
    <location>
        <begin position="232"/>
        <end position="298"/>
    </location>
</feature>
<evidence type="ECO:0000256" key="1">
    <source>
        <dbReference type="ARBA" id="ARBA00004479"/>
    </source>
</evidence>